<gene>
    <name evidence="1" type="ORF">NPIL_463861</name>
</gene>
<dbReference type="EMBL" id="BMAW01089773">
    <property type="protein sequence ID" value="GFS41468.1"/>
    <property type="molecule type" value="Genomic_DNA"/>
</dbReference>
<sequence>MTVQEMRQVPSCGCVDPRPTPSTPGPIFHFNPLCETLTERPIMER</sequence>
<comment type="caution">
    <text evidence="1">The sequence shown here is derived from an EMBL/GenBank/DDBJ whole genome shotgun (WGS) entry which is preliminary data.</text>
</comment>
<accession>A0A8X6JLG7</accession>
<dbReference type="AlphaFoldDB" id="A0A8X6JLG7"/>
<evidence type="ECO:0000313" key="2">
    <source>
        <dbReference type="Proteomes" id="UP000887013"/>
    </source>
</evidence>
<feature type="non-terminal residue" evidence="1">
    <location>
        <position position="1"/>
    </location>
</feature>
<organism evidence="1 2">
    <name type="scientific">Nephila pilipes</name>
    <name type="common">Giant wood spider</name>
    <name type="synonym">Nephila maculata</name>
    <dbReference type="NCBI Taxonomy" id="299642"/>
    <lineage>
        <taxon>Eukaryota</taxon>
        <taxon>Metazoa</taxon>
        <taxon>Ecdysozoa</taxon>
        <taxon>Arthropoda</taxon>
        <taxon>Chelicerata</taxon>
        <taxon>Arachnida</taxon>
        <taxon>Araneae</taxon>
        <taxon>Araneomorphae</taxon>
        <taxon>Entelegynae</taxon>
        <taxon>Araneoidea</taxon>
        <taxon>Nephilidae</taxon>
        <taxon>Nephila</taxon>
    </lineage>
</organism>
<name>A0A8X6JLG7_NEPPI</name>
<proteinExistence type="predicted"/>
<reference evidence="1" key="1">
    <citation type="submission" date="2020-08" db="EMBL/GenBank/DDBJ databases">
        <title>Multicomponent nature underlies the extraordinary mechanical properties of spider dragline silk.</title>
        <authorList>
            <person name="Kono N."/>
            <person name="Nakamura H."/>
            <person name="Mori M."/>
            <person name="Yoshida Y."/>
            <person name="Ohtoshi R."/>
            <person name="Malay A.D."/>
            <person name="Moran D.A.P."/>
            <person name="Tomita M."/>
            <person name="Numata K."/>
            <person name="Arakawa K."/>
        </authorList>
    </citation>
    <scope>NUCLEOTIDE SEQUENCE</scope>
</reference>
<evidence type="ECO:0000313" key="1">
    <source>
        <dbReference type="EMBL" id="GFS41468.1"/>
    </source>
</evidence>
<dbReference type="Proteomes" id="UP000887013">
    <property type="component" value="Unassembled WGS sequence"/>
</dbReference>
<keyword evidence="2" id="KW-1185">Reference proteome</keyword>
<protein>
    <submittedName>
        <fullName evidence="1">Uncharacterized protein</fullName>
    </submittedName>
</protein>